<keyword evidence="1 5" id="KW-0378">Hydrolase</keyword>
<evidence type="ECO:0000259" key="3">
    <source>
        <dbReference type="Pfam" id="PF01156"/>
    </source>
</evidence>
<dbReference type="GO" id="GO:0005829">
    <property type="term" value="C:cytosol"/>
    <property type="evidence" value="ECO:0007669"/>
    <property type="project" value="TreeGrafter"/>
</dbReference>
<organism evidence="5 6">
    <name type="scientific">Leuconostoc suionicum</name>
    <dbReference type="NCBI Taxonomy" id="1511761"/>
    <lineage>
        <taxon>Bacteria</taxon>
        <taxon>Bacillati</taxon>
        <taxon>Bacillota</taxon>
        <taxon>Bacilli</taxon>
        <taxon>Lactobacillales</taxon>
        <taxon>Lactobacillaceae</taxon>
        <taxon>Leuconostoc</taxon>
    </lineage>
</organism>
<dbReference type="Pfam" id="PF01156">
    <property type="entry name" value="IU_nuc_hydro"/>
    <property type="match status" value="1"/>
</dbReference>
<evidence type="ECO:0000313" key="6">
    <source>
        <dbReference type="Proteomes" id="UP000237923"/>
    </source>
</evidence>
<evidence type="ECO:0000313" key="4">
    <source>
        <dbReference type="EMBL" id="SPD91739.1"/>
    </source>
</evidence>
<dbReference type="Proteomes" id="UP000237923">
    <property type="component" value="Unassembled WGS sequence"/>
</dbReference>
<gene>
    <name evidence="5" type="primary">rihA_1</name>
    <name evidence="4" type="ORF">LES8486_00724</name>
    <name evidence="5" type="ORF">LES9216_00871</name>
</gene>
<feature type="domain" description="Inosine/uridine-preferring nucleoside hydrolase" evidence="3">
    <location>
        <begin position="4"/>
        <end position="292"/>
    </location>
</feature>
<dbReference type="InterPro" id="IPR023186">
    <property type="entry name" value="IUNH"/>
</dbReference>
<keyword evidence="7" id="KW-1185">Reference proteome</keyword>
<dbReference type="EC" id="3.2.-.-" evidence="5"/>
<dbReference type="GO" id="GO:0045437">
    <property type="term" value="F:uridine nucleosidase activity"/>
    <property type="evidence" value="ECO:0007669"/>
    <property type="project" value="UniProtKB-ARBA"/>
</dbReference>
<dbReference type="EMBL" id="OKQR01000001">
    <property type="protein sequence ID" value="SPD91739.1"/>
    <property type="molecule type" value="Genomic_DNA"/>
</dbReference>
<reference evidence="5 6" key="2">
    <citation type="submission" date="2018-02" db="EMBL/GenBank/DDBJ databases">
        <authorList>
            <person name="Cohen D.B."/>
            <person name="Kent A.D."/>
        </authorList>
    </citation>
    <scope>NUCLEOTIDE SEQUENCE [LARGE SCALE GENOMIC DNA]</scope>
    <source>
        <strain evidence="5 6">CECT 9216</strain>
    </source>
</reference>
<accession>A0A2N9K8V9</accession>
<dbReference type="InterPro" id="IPR015910">
    <property type="entry name" value="I/U_nuclsd_hydro_CS"/>
</dbReference>
<dbReference type="GO" id="GO:0006152">
    <property type="term" value="P:purine nucleoside catabolic process"/>
    <property type="evidence" value="ECO:0007669"/>
    <property type="project" value="TreeGrafter"/>
</dbReference>
<dbReference type="GeneID" id="99673918"/>
<dbReference type="PANTHER" id="PTHR12304">
    <property type="entry name" value="INOSINE-URIDINE PREFERRING NUCLEOSIDE HYDROLASE"/>
    <property type="match status" value="1"/>
</dbReference>
<dbReference type="AlphaFoldDB" id="A0A2N9K8V9"/>
<dbReference type="KEGG" id="lsu:A6B45_03875"/>
<dbReference type="InterPro" id="IPR036452">
    <property type="entry name" value="Ribo_hydro-like"/>
</dbReference>
<dbReference type="PROSITE" id="PS01247">
    <property type="entry name" value="IUNH"/>
    <property type="match status" value="1"/>
</dbReference>
<reference evidence="4 7" key="1">
    <citation type="submission" date="2018-02" db="EMBL/GenBank/DDBJ databases">
        <authorList>
            <person name="Rodrigo-Torres L."/>
            <person name="Arahal R. D."/>
            <person name="Lucena T."/>
        </authorList>
    </citation>
    <scope>NUCLEOTIDE SEQUENCE [LARGE SCALE GENOMIC DNA]</scope>
    <source>
        <strain evidence="4 7">CECT 8486</strain>
    </source>
</reference>
<dbReference type="InterPro" id="IPR001910">
    <property type="entry name" value="Inosine/uridine_hydrolase_dom"/>
</dbReference>
<dbReference type="CDD" id="cd02651">
    <property type="entry name" value="nuc_hydro_IU_UC_XIUA"/>
    <property type="match status" value="1"/>
</dbReference>
<dbReference type="NCBIfam" id="NF008036">
    <property type="entry name" value="PRK10768.1"/>
    <property type="match status" value="1"/>
</dbReference>
<evidence type="ECO:0000313" key="5">
    <source>
        <dbReference type="EMBL" id="SPE07018.1"/>
    </source>
</evidence>
<dbReference type="Proteomes" id="UP000239237">
    <property type="component" value="Unassembled WGS sequence"/>
</dbReference>
<dbReference type="Gene3D" id="3.90.245.10">
    <property type="entry name" value="Ribonucleoside hydrolase-like"/>
    <property type="match status" value="1"/>
</dbReference>
<evidence type="ECO:0000256" key="1">
    <source>
        <dbReference type="ARBA" id="ARBA00022801"/>
    </source>
</evidence>
<evidence type="ECO:0000256" key="2">
    <source>
        <dbReference type="ARBA" id="ARBA00023295"/>
    </source>
</evidence>
<evidence type="ECO:0000313" key="7">
    <source>
        <dbReference type="Proteomes" id="UP000239237"/>
    </source>
</evidence>
<proteinExistence type="predicted"/>
<dbReference type="RefSeq" id="WP_072613438.1">
    <property type="nucleotide sequence ID" value="NZ_AP017935.1"/>
</dbReference>
<name>A0A2N9K8V9_9LACO</name>
<protein>
    <submittedName>
        <fullName evidence="5">Pyrimidine-specific ribonucleoside hydrolase RihA</fullName>
        <ecNumber evidence="5">3.2.-.-</ecNumber>
    </submittedName>
</protein>
<dbReference type="EMBL" id="OKQU01000001">
    <property type="protein sequence ID" value="SPE07018.1"/>
    <property type="molecule type" value="Genomic_DNA"/>
</dbReference>
<keyword evidence="2 5" id="KW-0326">Glycosidase</keyword>
<dbReference type="SUPFAM" id="SSF53590">
    <property type="entry name" value="Nucleoside hydrolase"/>
    <property type="match status" value="1"/>
</dbReference>
<dbReference type="GO" id="GO:0008477">
    <property type="term" value="F:purine nucleosidase activity"/>
    <property type="evidence" value="ECO:0007669"/>
    <property type="project" value="TreeGrafter"/>
</dbReference>
<dbReference type="PANTHER" id="PTHR12304:SF15">
    <property type="entry name" value="NON-SPECIFIC RIBONUCLEOSIDE HYDROLASE RIHC"/>
    <property type="match status" value="1"/>
</dbReference>
<sequence length="310" mass="33372">MIPIILDMDPGIDDAVALSIALSNPSIDIKLLTSVAGNVSVDKTTNNLLKLTTFFHQTQIPVAKGASAPLKKDFSDAAYIHGESGMPGYDFPQVTKEAIKLDAVTAMAEELEAAIVPMTIVATGSYTNIAMLIQKYPSLLHKIEKFVLMGGSLSGGNVSSVAEFNVFTDPDAADIVFKSGVPIVMIGLDVTLKALLPFETIDAIGSQGEAGEMLQKVMTAYGDTAEGGKPMHDVNTICYLLNPEFYTVKDYWIDIIVSGPAAGATIADTQNRWSEGRLNAQVAVDIDTTAFEKWFVEQVPKMNQYRKEGN</sequence>